<dbReference type="InterPro" id="IPR036388">
    <property type="entry name" value="WH-like_DNA-bd_sf"/>
</dbReference>
<dbReference type="InterPro" id="IPR053843">
    <property type="entry name" value="DnaD_N"/>
</dbReference>
<feature type="domain" description="DnaD N-terminal" evidence="4">
    <location>
        <begin position="42"/>
        <end position="138"/>
    </location>
</feature>
<dbReference type="Gene3D" id="1.10.10.630">
    <property type="entry name" value="DnaD domain-like"/>
    <property type="match status" value="1"/>
</dbReference>
<feature type="region of interest" description="Disordered" evidence="2">
    <location>
        <begin position="235"/>
        <end position="266"/>
    </location>
</feature>
<accession>A0A1D7ZUX3</accession>
<evidence type="ECO:0000256" key="1">
    <source>
        <dbReference type="ARBA" id="ARBA00093462"/>
    </source>
</evidence>
<dbReference type="PANTHER" id="PTHR37293:SF6">
    <property type="entry name" value="DNA REPLICATION PROTEIN DNAD"/>
    <property type="match status" value="1"/>
</dbReference>
<dbReference type="Proteomes" id="UP000094714">
    <property type="component" value="Chromosome"/>
</dbReference>
<comment type="similarity">
    <text evidence="1">Belongs to the DnaB/DnaD family.</text>
</comment>
<evidence type="ECO:0000259" key="4">
    <source>
        <dbReference type="Pfam" id="PF21984"/>
    </source>
</evidence>
<protein>
    <submittedName>
        <fullName evidence="5">DNA replication protein DnaD</fullName>
    </submittedName>
</protein>
<dbReference type="PANTHER" id="PTHR37293">
    <property type="entry name" value="PHAGE REPLICATION PROTEIN-RELATED"/>
    <property type="match status" value="1"/>
</dbReference>
<dbReference type="InterPro" id="IPR006343">
    <property type="entry name" value="DnaB/C_C"/>
</dbReference>
<organism evidence="5 6">
    <name type="scientific">Limosilactobacillus fermentum</name>
    <name type="common">Lactobacillus fermentum</name>
    <dbReference type="NCBI Taxonomy" id="1613"/>
    <lineage>
        <taxon>Bacteria</taxon>
        <taxon>Bacillati</taxon>
        <taxon>Bacillota</taxon>
        <taxon>Bacilli</taxon>
        <taxon>Lactobacillales</taxon>
        <taxon>Lactobacillaceae</taxon>
        <taxon>Limosilactobacillus</taxon>
    </lineage>
</organism>
<dbReference type="EMBL" id="CP017151">
    <property type="protein sequence ID" value="AOR73680.1"/>
    <property type="molecule type" value="Genomic_DNA"/>
</dbReference>
<dbReference type="AlphaFoldDB" id="A0A1D7ZUX3"/>
<dbReference type="SUPFAM" id="SSF158499">
    <property type="entry name" value="DnaD domain-like"/>
    <property type="match status" value="1"/>
</dbReference>
<evidence type="ECO:0000313" key="5">
    <source>
        <dbReference type="EMBL" id="AOR73680.1"/>
    </source>
</evidence>
<evidence type="ECO:0000313" key="6">
    <source>
        <dbReference type="Proteomes" id="UP000094714"/>
    </source>
</evidence>
<dbReference type="PATRIC" id="fig|1613.112.peg.214"/>
<dbReference type="NCBIfam" id="TIGR01446">
    <property type="entry name" value="DnaD_dom"/>
    <property type="match status" value="1"/>
</dbReference>
<gene>
    <name evidence="5" type="ORF">LACFE_CDS0201</name>
</gene>
<reference evidence="5 6" key="1">
    <citation type="submission" date="2016-09" db="EMBL/GenBank/DDBJ databases">
        <title>Genome Sequence of the Lactobacillus fermentum strain NCC2970 (CNCM I-5068).</title>
        <authorList>
            <person name="Barretto C."/>
            <person name="Ngom-Bru C."/>
            <person name="Genevaz A."/>
            <person name="Fournier C."/>
            <person name="Moine D."/>
            <person name="Kassam M."/>
            <person name="Iltis A."/>
            <person name="Sagory-Zalkind P."/>
            <person name="Faucherand G."/>
            <person name="Descombes P."/>
            <person name="Duboux S."/>
        </authorList>
    </citation>
    <scope>NUCLEOTIDE SEQUENCE [LARGE SCALE GENOMIC DNA]</scope>
    <source>
        <strain evidence="5 6">NCC2970</strain>
    </source>
</reference>
<dbReference type="Pfam" id="PF07261">
    <property type="entry name" value="DnaB_2"/>
    <property type="match status" value="1"/>
</dbReference>
<evidence type="ECO:0000256" key="2">
    <source>
        <dbReference type="SAM" id="MobiDB-lite"/>
    </source>
</evidence>
<name>A0A1D7ZUX3_LIMFE</name>
<dbReference type="InterPro" id="IPR053162">
    <property type="entry name" value="DnaD"/>
</dbReference>
<feature type="domain" description="DnaB/C C-terminal" evidence="3">
    <location>
        <begin position="155"/>
        <end position="227"/>
    </location>
</feature>
<dbReference type="Pfam" id="PF21984">
    <property type="entry name" value="DnaD_N"/>
    <property type="match status" value="1"/>
</dbReference>
<dbReference type="InterPro" id="IPR034829">
    <property type="entry name" value="DnaD-like_sf"/>
</dbReference>
<dbReference type="Gene3D" id="1.10.10.10">
    <property type="entry name" value="Winged helix-like DNA-binding domain superfamily/Winged helix DNA-binding domain"/>
    <property type="match status" value="1"/>
</dbReference>
<sequence>MQEEAGKTAVIPGLLLLAPSGGGKMAENQFLMTMLEAGSTNVSNLLLHHYHDIDMTTGELMVYLELKSYIDRGNPTPDLELVADHLGTSSKQVFELVHQMTKKNLVEQRLRRQPDGKEDAYYDFTPLYDRLARAVNHERVVNEQKQADLSRSELFNQIQVEFGRTISPMEMQTVNQWLDEDHYQLDLVQLALKEAVLAGKYNLKYIEGILRRWRQSRLTTPQQVMADKHQYELAREQRGEGRPGSTSDKPLVLKASLKKLHPDQTE</sequence>
<evidence type="ECO:0000259" key="3">
    <source>
        <dbReference type="Pfam" id="PF07261"/>
    </source>
</evidence>
<proteinExistence type="inferred from homology"/>